<dbReference type="EMBL" id="LVWD01000043">
    <property type="protein sequence ID" value="OAD39416.1"/>
    <property type="molecule type" value="Genomic_DNA"/>
</dbReference>
<dbReference type="STRING" id="1763535.LPB072_22335"/>
<dbReference type="EMBL" id="CP017476">
    <property type="protein sequence ID" value="AOW15928.1"/>
    <property type="molecule type" value="Genomic_DNA"/>
</dbReference>
<dbReference type="Proteomes" id="UP000185657">
    <property type="component" value="Unassembled WGS sequence"/>
</dbReference>
<protein>
    <recommendedName>
        <fullName evidence="5">Pili assembly chaperone N-terminal domain-containing protein</fullName>
    </recommendedName>
</protein>
<name>A0A162VPH3_9BURK</name>
<evidence type="ECO:0008006" key="5">
    <source>
        <dbReference type="Google" id="ProtNLM"/>
    </source>
</evidence>
<dbReference type="KEGG" id="hyl:LPB072_22335"/>
<reference evidence="1 4" key="2">
    <citation type="submission" date="2016-10" db="EMBL/GenBank/DDBJ databases">
        <title>Hydorgenophaga sp. LPB0072 isolated from gastropod.</title>
        <authorList>
            <person name="Kim E."/>
            <person name="Yi H."/>
        </authorList>
    </citation>
    <scope>NUCLEOTIDE SEQUENCE [LARGE SCALE GENOMIC DNA]</scope>
    <source>
        <strain evidence="1 4">LPB0072</strain>
    </source>
</reference>
<dbReference type="Proteomes" id="UP000185680">
    <property type="component" value="Chromosome"/>
</dbReference>
<dbReference type="AlphaFoldDB" id="A0A162VPH3"/>
<evidence type="ECO:0000313" key="2">
    <source>
        <dbReference type="EMBL" id="OAD39416.1"/>
    </source>
</evidence>
<reference evidence="2 3" key="1">
    <citation type="submission" date="2016-02" db="EMBL/GenBank/DDBJ databases">
        <title>Draft genome sequence of Hydrogenophaga sp. LPB0072.</title>
        <authorList>
            <person name="Shin S.-K."/>
            <person name="Yi H."/>
        </authorList>
    </citation>
    <scope>NUCLEOTIDE SEQUENCE [LARGE SCALE GENOMIC DNA]</scope>
    <source>
        <strain evidence="2 3">LPB0072</strain>
    </source>
</reference>
<proteinExistence type="predicted"/>
<evidence type="ECO:0000313" key="4">
    <source>
        <dbReference type="Proteomes" id="UP000185680"/>
    </source>
</evidence>
<dbReference type="OrthoDB" id="8843687at2"/>
<gene>
    <name evidence="1" type="ORF">LPB072_22335</name>
    <name evidence="2" type="ORF">LPB72_21720</name>
</gene>
<sequence>MAAPFEVAVSPTRLTVTGDAGQRIGQSLKIYNLGNVPTALSFRTLDWSLAENGELKFHDELLPGSCRPWVSLERRTSQLVARSDASFRFQVDVPAGTPRGECRFMIAVEGVDPAQQALINSGGASLNLPVSGRIAVAVYVAIGGAKPQLEIQQIGTDSLKKERKPVVRITNTGDAHGRLDGVLEATNADGKTFELLPEGGPVLPGQTRMLTLNARSFGKEAPPQLLYPMKVEGTLDWDQGAFKVQATLP</sequence>
<accession>A0A162VPH3</accession>
<organism evidence="1 4">
    <name type="scientific">Hydrogenophaga crassostreae</name>
    <dbReference type="NCBI Taxonomy" id="1763535"/>
    <lineage>
        <taxon>Bacteria</taxon>
        <taxon>Pseudomonadati</taxon>
        <taxon>Pseudomonadota</taxon>
        <taxon>Betaproteobacteria</taxon>
        <taxon>Burkholderiales</taxon>
        <taxon>Comamonadaceae</taxon>
        <taxon>Hydrogenophaga</taxon>
    </lineage>
</organism>
<keyword evidence="3" id="KW-1185">Reference proteome</keyword>
<evidence type="ECO:0000313" key="3">
    <source>
        <dbReference type="Proteomes" id="UP000185657"/>
    </source>
</evidence>
<evidence type="ECO:0000313" key="1">
    <source>
        <dbReference type="EMBL" id="AOW15928.1"/>
    </source>
</evidence>